<reference evidence="3 4" key="1">
    <citation type="journal article" date="2019" name="Int. J. Syst. Evol. Microbiol.">
        <title>The Global Catalogue of Microorganisms (GCM) 10K type strain sequencing project: providing services to taxonomists for standard genome sequencing and annotation.</title>
        <authorList>
            <consortium name="The Broad Institute Genomics Platform"/>
            <consortium name="The Broad Institute Genome Sequencing Center for Infectious Disease"/>
            <person name="Wu L."/>
            <person name="Ma J."/>
        </authorList>
    </citation>
    <scope>NUCLEOTIDE SEQUENCE [LARGE SCALE GENOMIC DNA]</scope>
    <source>
        <strain evidence="3 4">JCM 16002</strain>
    </source>
</reference>
<accession>A0ABN2IAK5</accession>
<feature type="transmembrane region" description="Helical" evidence="1">
    <location>
        <begin position="42"/>
        <end position="60"/>
    </location>
</feature>
<evidence type="ECO:0000313" key="4">
    <source>
        <dbReference type="Proteomes" id="UP001500383"/>
    </source>
</evidence>
<keyword evidence="1" id="KW-1133">Transmembrane helix</keyword>
<protein>
    <submittedName>
        <fullName evidence="3">Type II CAAX endopeptidase family protein</fullName>
    </submittedName>
</protein>
<sequence length="245" mass="25364">MNAGGPDPMPEAVPDTLFGRYRHAFRTGEMETAPVPPTRRRLVVVVITLVLGTAISAWALRIPAGDSMFYPATALLAAVWLVGAFASGPIRVGCEPYRPGRPILSSILAATALAVVFCVGAVVVARIEPLREPVSALLAHATVGNLALVALLTAVNGAAEECFHRGAVYSATSRIHPILVTTAIYGVVTAAAGIPLLVVAAVVLGLVTAVQRRCTGGVLGPIVTHVVWSMVMLFALSPIFDAASG</sequence>
<evidence type="ECO:0000256" key="1">
    <source>
        <dbReference type="SAM" id="Phobius"/>
    </source>
</evidence>
<dbReference type="Pfam" id="PF02517">
    <property type="entry name" value="Rce1-like"/>
    <property type="match status" value="1"/>
</dbReference>
<feature type="transmembrane region" description="Helical" evidence="1">
    <location>
        <begin position="218"/>
        <end position="240"/>
    </location>
</feature>
<dbReference type="EMBL" id="BAAAQG010000003">
    <property type="protein sequence ID" value="GAA1701136.1"/>
    <property type="molecule type" value="Genomic_DNA"/>
</dbReference>
<feature type="transmembrane region" description="Helical" evidence="1">
    <location>
        <begin position="178"/>
        <end position="206"/>
    </location>
</feature>
<feature type="transmembrane region" description="Helical" evidence="1">
    <location>
        <begin position="72"/>
        <end position="91"/>
    </location>
</feature>
<name>A0ABN2IAK5_9ACTN</name>
<evidence type="ECO:0000259" key="2">
    <source>
        <dbReference type="Pfam" id="PF02517"/>
    </source>
</evidence>
<feature type="domain" description="CAAX prenyl protease 2/Lysostaphin resistance protein A-like" evidence="2">
    <location>
        <begin position="145"/>
        <end position="230"/>
    </location>
</feature>
<keyword evidence="1" id="KW-0812">Transmembrane</keyword>
<organism evidence="3 4">
    <name type="scientific">Dietzia cercidiphylli</name>
    <dbReference type="NCBI Taxonomy" id="498199"/>
    <lineage>
        <taxon>Bacteria</taxon>
        <taxon>Bacillati</taxon>
        <taxon>Actinomycetota</taxon>
        <taxon>Actinomycetes</taxon>
        <taxon>Mycobacteriales</taxon>
        <taxon>Dietziaceae</taxon>
        <taxon>Dietzia</taxon>
    </lineage>
</organism>
<dbReference type="Proteomes" id="UP001500383">
    <property type="component" value="Unassembled WGS sequence"/>
</dbReference>
<gene>
    <name evidence="3" type="ORF">GCM10009831_07390</name>
</gene>
<dbReference type="InterPro" id="IPR003675">
    <property type="entry name" value="Rce1/LyrA-like_dom"/>
</dbReference>
<keyword evidence="1" id="KW-0472">Membrane</keyword>
<evidence type="ECO:0000313" key="3">
    <source>
        <dbReference type="EMBL" id="GAA1701136.1"/>
    </source>
</evidence>
<comment type="caution">
    <text evidence="3">The sequence shown here is derived from an EMBL/GenBank/DDBJ whole genome shotgun (WGS) entry which is preliminary data.</text>
</comment>
<proteinExistence type="predicted"/>
<keyword evidence="4" id="KW-1185">Reference proteome</keyword>
<feature type="transmembrane region" description="Helical" evidence="1">
    <location>
        <begin position="103"/>
        <end position="125"/>
    </location>
</feature>